<evidence type="ECO:0000259" key="2">
    <source>
        <dbReference type="Pfam" id="PF00501"/>
    </source>
</evidence>
<dbReference type="Gene3D" id="3.30.300.30">
    <property type="match status" value="1"/>
</dbReference>
<dbReference type="PANTHER" id="PTHR43201">
    <property type="entry name" value="ACYL-COA SYNTHETASE"/>
    <property type="match status" value="1"/>
</dbReference>
<dbReference type="InterPro" id="IPR042099">
    <property type="entry name" value="ANL_N_sf"/>
</dbReference>
<proteinExistence type="inferred from homology"/>
<dbReference type="InterPro" id="IPR000873">
    <property type="entry name" value="AMP-dep_synth/lig_dom"/>
</dbReference>
<organism evidence="4 5">
    <name type="scientific">Serinibacter arcticus</name>
    <dbReference type="NCBI Taxonomy" id="1655435"/>
    <lineage>
        <taxon>Bacteria</taxon>
        <taxon>Bacillati</taxon>
        <taxon>Actinomycetota</taxon>
        <taxon>Actinomycetes</taxon>
        <taxon>Micrococcales</taxon>
        <taxon>Beutenbergiaceae</taxon>
        <taxon>Serinibacter</taxon>
    </lineage>
</organism>
<comment type="caution">
    <text evidence="4">The sequence shown here is derived from an EMBL/GenBank/DDBJ whole genome shotgun (WGS) entry which is preliminary data.</text>
</comment>
<dbReference type="SUPFAM" id="SSF56801">
    <property type="entry name" value="Acetyl-CoA synthetase-like"/>
    <property type="match status" value="1"/>
</dbReference>
<accession>A0A2U1ZUD4</accession>
<dbReference type="EMBL" id="PYHR01000002">
    <property type="protein sequence ID" value="PWD50563.1"/>
    <property type="molecule type" value="Genomic_DNA"/>
</dbReference>
<dbReference type="InterPro" id="IPR025110">
    <property type="entry name" value="AMP-bd_C"/>
</dbReference>
<evidence type="ECO:0000313" key="4">
    <source>
        <dbReference type="EMBL" id="PWD50563.1"/>
    </source>
</evidence>
<gene>
    <name evidence="4" type="ORF">C8046_07760</name>
</gene>
<dbReference type="OrthoDB" id="9803968at2"/>
<dbReference type="GO" id="GO:0031956">
    <property type="term" value="F:medium-chain fatty acid-CoA ligase activity"/>
    <property type="evidence" value="ECO:0007669"/>
    <property type="project" value="TreeGrafter"/>
</dbReference>
<reference evidence="4 5" key="1">
    <citation type="submission" date="2018-03" db="EMBL/GenBank/DDBJ databases">
        <title>Genome assembly of novel Miniimonas species PCH200.</title>
        <authorList>
            <person name="Thakur V."/>
            <person name="Kumar V."/>
            <person name="Singh D."/>
        </authorList>
    </citation>
    <scope>NUCLEOTIDE SEQUENCE [LARGE SCALE GENOMIC DNA]</scope>
    <source>
        <strain evidence="4 5">PCH200</strain>
    </source>
</reference>
<dbReference type="PANTHER" id="PTHR43201:SF8">
    <property type="entry name" value="ACYL-COA SYNTHETASE FAMILY MEMBER 3"/>
    <property type="match status" value="1"/>
</dbReference>
<protein>
    <submittedName>
        <fullName evidence="4">AMP-dependent synthetase</fullName>
    </submittedName>
</protein>
<sequence>MATLCHALSRAAPRLAGVPPNPEPAPPSSSLHEALARALTGGPAVVLTPDLPDGRTRPHVPAGAALVLGTSGSTSGTPRLVALTADAVRASAVATHERLGGPGGWLLTLPAHHVAGVMVAARTLVAGTRLTTATPGPFRPATFADDAERHLAALRTDDPAGARAYTSLVPTQLRRVLDDPGATAAAAAFDAVLVGGAATPAPLLEQARAAGIAVVTTYGMTETSGGCVYDGVPLSGVTVRIDDGGRIVLAGPQLALGYVTADGLTPIAPELTTADRGTWDGAVLRVLGRADDVVLTGGVNVDPADVEAAALAVDGVAEVCVVGVPDPEWGQLVAAAIVPGPGAADEDALVVAVRAGVRDALGGPWVPRRVVLVPELPLRGPGKPDRVAVARLLAPPD</sequence>
<keyword evidence="5" id="KW-1185">Reference proteome</keyword>
<feature type="domain" description="AMP-dependent synthetase/ligase" evidence="2">
    <location>
        <begin position="59"/>
        <end position="258"/>
    </location>
</feature>
<dbReference type="Gene3D" id="3.40.50.12780">
    <property type="entry name" value="N-terminal domain of ligase-like"/>
    <property type="match status" value="1"/>
</dbReference>
<dbReference type="GO" id="GO:0006631">
    <property type="term" value="P:fatty acid metabolic process"/>
    <property type="evidence" value="ECO:0007669"/>
    <property type="project" value="TreeGrafter"/>
</dbReference>
<evidence type="ECO:0000313" key="5">
    <source>
        <dbReference type="Proteomes" id="UP000245166"/>
    </source>
</evidence>
<dbReference type="Pfam" id="PF13193">
    <property type="entry name" value="AMP-binding_C"/>
    <property type="match status" value="1"/>
</dbReference>
<evidence type="ECO:0000259" key="3">
    <source>
        <dbReference type="Pfam" id="PF13193"/>
    </source>
</evidence>
<dbReference type="Proteomes" id="UP000245166">
    <property type="component" value="Unassembled WGS sequence"/>
</dbReference>
<dbReference type="AlphaFoldDB" id="A0A2U1ZUD4"/>
<name>A0A2U1ZUD4_9MICO</name>
<evidence type="ECO:0000256" key="1">
    <source>
        <dbReference type="ARBA" id="ARBA00006432"/>
    </source>
</evidence>
<dbReference type="InterPro" id="IPR045851">
    <property type="entry name" value="AMP-bd_C_sf"/>
</dbReference>
<feature type="domain" description="AMP-binding enzyme C-terminal" evidence="3">
    <location>
        <begin position="306"/>
        <end position="383"/>
    </location>
</feature>
<comment type="similarity">
    <text evidence="1">Belongs to the ATP-dependent AMP-binding enzyme family.</text>
</comment>
<dbReference type="Pfam" id="PF00501">
    <property type="entry name" value="AMP-binding"/>
    <property type="match status" value="1"/>
</dbReference>